<dbReference type="AlphaFoldDB" id="A0A6N9NF83"/>
<accession>A0A6N9NF83</accession>
<organism evidence="1 2">
    <name type="scientific">Acidiluteibacter ferrifornacis</name>
    <dbReference type="NCBI Taxonomy" id="2692424"/>
    <lineage>
        <taxon>Bacteria</taxon>
        <taxon>Pseudomonadati</taxon>
        <taxon>Bacteroidota</taxon>
        <taxon>Flavobacteriia</taxon>
        <taxon>Flavobacteriales</taxon>
        <taxon>Cryomorphaceae</taxon>
        <taxon>Acidiluteibacter</taxon>
    </lineage>
</organism>
<dbReference type="Gene3D" id="3.30.70.260">
    <property type="match status" value="1"/>
</dbReference>
<reference evidence="1 2" key="1">
    <citation type="submission" date="2019-12" db="EMBL/GenBank/DDBJ databases">
        <authorList>
            <person name="Zhao J."/>
        </authorList>
    </citation>
    <scope>NUCLEOTIDE SEQUENCE [LARGE SCALE GENOMIC DNA]</scope>
    <source>
        <strain evidence="1 2">S-15</strain>
    </source>
</reference>
<evidence type="ECO:0000313" key="1">
    <source>
        <dbReference type="EMBL" id="NBG65308.1"/>
    </source>
</evidence>
<proteinExistence type="predicted"/>
<sequence>MEKDYDNLKNKLEKDFSWPSVYMFKFIVPSDNQKIALVEKEFGDEATINIRQSSGGKFTSITVKELMLNPEEVIKRYQKLDGIEGIMSL</sequence>
<dbReference type="InterPro" id="IPR027471">
    <property type="entry name" value="YbeD-like_sf"/>
</dbReference>
<keyword evidence="2" id="KW-1185">Reference proteome</keyword>
<gene>
    <name evidence="1" type="ORF">GQN54_04220</name>
</gene>
<dbReference type="InterPro" id="IPR007454">
    <property type="entry name" value="UPF0250_YbeD-like"/>
</dbReference>
<comment type="caution">
    <text evidence="1">The sequence shown here is derived from an EMBL/GenBank/DDBJ whole genome shotgun (WGS) entry which is preliminary data.</text>
</comment>
<dbReference type="SUPFAM" id="SSF117991">
    <property type="entry name" value="YbeD/HP0495-like"/>
    <property type="match status" value="1"/>
</dbReference>
<dbReference type="RefSeq" id="WP_160632261.1">
    <property type="nucleotide sequence ID" value="NZ_WWNE01000004.1"/>
</dbReference>
<dbReference type="Pfam" id="PF04359">
    <property type="entry name" value="DUF493"/>
    <property type="match status" value="1"/>
</dbReference>
<dbReference type="EMBL" id="WWNE01000004">
    <property type="protein sequence ID" value="NBG65308.1"/>
    <property type="molecule type" value="Genomic_DNA"/>
</dbReference>
<dbReference type="Proteomes" id="UP000470771">
    <property type="component" value="Unassembled WGS sequence"/>
</dbReference>
<protein>
    <submittedName>
        <fullName evidence="1">DUF493 family protein</fullName>
    </submittedName>
</protein>
<name>A0A6N9NF83_9FLAO</name>
<evidence type="ECO:0000313" key="2">
    <source>
        <dbReference type="Proteomes" id="UP000470771"/>
    </source>
</evidence>